<comment type="caution">
    <text evidence="2">The sequence shown here is derived from an EMBL/GenBank/DDBJ whole genome shotgun (WGS) entry which is preliminary data.</text>
</comment>
<dbReference type="PANTHER" id="PTHR40099">
    <property type="entry name" value="ACETOLACTATE SYNTHASE, SMALL SUBUNIT"/>
    <property type="match status" value="1"/>
</dbReference>
<dbReference type="InterPro" id="IPR045865">
    <property type="entry name" value="ACT-like_dom_sf"/>
</dbReference>
<evidence type="ECO:0000313" key="2">
    <source>
        <dbReference type="EMBL" id="HJC37117.1"/>
    </source>
</evidence>
<dbReference type="InterPro" id="IPR045739">
    <property type="entry name" value="ACT_dom_pair"/>
</dbReference>
<dbReference type="PROSITE" id="PS51671">
    <property type="entry name" value="ACT"/>
    <property type="match status" value="1"/>
</dbReference>
<dbReference type="SUPFAM" id="SSF55021">
    <property type="entry name" value="ACT-like"/>
    <property type="match status" value="2"/>
</dbReference>
<accession>A0A9D2NSI5</accession>
<reference evidence="2" key="2">
    <citation type="submission" date="2021-04" db="EMBL/GenBank/DDBJ databases">
        <authorList>
            <person name="Gilroy R."/>
        </authorList>
    </citation>
    <scope>NUCLEOTIDE SEQUENCE</scope>
    <source>
        <strain evidence="2">CHK187-11901</strain>
    </source>
</reference>
<protein>
    <submittedName>
        <fullName evidence="2">ACT domain-containing protein</fullName>
    </submittedName>
</protein>
<dbReference type="Proteomes" id="UP000823896">
    <property type="component" value="Unassembled WGS sequence"/>
</dbReference>
<dbReference type="PANTHER" id="PTHR40099:SF1">
    <property type="entry name" value="ACETOLACTATE SYNTHASE, SMALL SUBUNIT"/>
    <property type="match status" value="1"/>
</dbReference>
<dbReference type="InterPro" id="IPR002912">
    <property type="entry name" value="ACT_dom"/>
</dbReference>
<reference evidence="2" key="1">
    <citation type="journal article" date="2021" name="PeerJ">
        <title>Extensive microbial diversity within the chicken gut microbiome revealed by metagenomics and culture.</title>
        <authorList>
            <person name="Gilroy R."/>
            <person name="Ravi A."/>
            <person name="Getino M."/>
            <person name="Pursley I."/>
            <person name="Horton D.L."/>
            <person name="Alikhan N.F."/>
            <person name="Baker D."/>
            <person name="Gharbi K."/>
            <person name="Hall N."/>
            <person name="Watson M."/>
            <person name="Adriaenssens E.M."/>
            <person name="Foster-Nyarko E."/>
            <person name="Jarju S."/>
            <person name="Secka A."/>
            <person name="Antonio M."/>
            <person name="Oren A."/>
            <person name="Chaudhuri R.R."/>
            <person name="La Ragione R."/>
            <person name="Hildebrand F."/>
            <person name="Pallen M.J."/>
        </authorList>
    </citation>
    <scope>NUCLEOTIDE SEQUENCE</scope>
    <source>
        <strain evidence="2">CHK187-11901</strain>
    </source>
</reference>
<proteinExistence type="predicted"/>
<feature type="domain" description="ACT" evidence="1">
    <location>
        <begin position="5"/>
        <end position="76"/>
    </location>
</feature>
<gene>
    <name evidence="2" type="ORF">H9702_08345</name>
</gene>
<dbReference type="Gene3D" id="3.30.2130.10">
    <property type="entry name" value="VC0802-like"/>
    <property type="match status" value="1"/>
</dbReference>
<dbReference type="Pfam" id="PF19571">
    <property type="entry name" value="ACT_8"/>
    <property type="match status" value="1"/>
</dbReference>
<evidence type="ECO:0000259" key="1">
    <source>
        <dbReference type="PROSITE" id="PS51671"/>
    </source>
</evidence>
<dbReference type="EMBL" id="DWWM01000053">
    <property type="protein sequence ID" value="HJC37117.1"/>
    <property type="molecule type" value="Genomic_DNA"/>
</dbReference>
<evidence type="ECO:0000313" key="3">
    <source>
        <dbReference type="Proteomes" id="UP000823896"/>
    </source>
</evidence>
<sequence length="143" mass="15456">MAVRQISIFMENKVGPLAEITALLAQHQINMRALSVAETQDFGILRIIVEDPEKAEAVLRDNQLIFRESAVLAVAMEDSPGSMASVVGKLAQADIPVEYAYAFITHGTGNACLILKVNDIAAAEALLKKAGMKPLDEHQLNTL</sequence>
<dbReference type="AlphaFoldDB" id="A0A9D2NSI5"/>
<organism evidence="2 3">
    <name type="scientific">Candidatus Merdibacter merdavium</name>
    <dbReference type="NCBI Taxonomy" id="2838692"/>
    <lineage>
        <taxon>Bacteria</taxon>
        <taxon>Bacillati</taxon>
        <taxon>Bacillota</taxon>
        <taxon>Erysipelotrichia</taxon>
        <taxon>Erysipelotrichales</taxon>
        <taxon>Erysipelotrichaceae</taxon>
        <taxon>Merdibacter</taxon>
    </lineage>
</organism>
<name>A0A9D2NSI5_9FIRM</name>